<keyword evidence="3" id="KW-0472">Membrane</keyword>
<organism evidence="5 6">
    <name type="scientific">Chondrus crispus</name>
    <name type="common">Carrageen Irish moss</name>
    <name type="synonym">Polymorpha crispa</name>
    <dbReference type="NCBI Taxonomy" id="2769"/>
    <lineage>
        <taxon>Eukaryota</taxon>
        <taxon>Rhodophyta</taxon>
        <taxon>Florideophyceae</taxon>
        <taxon>Rhodymeniophycidae</taxon>
        <taxon>Gigartinales</taxon>
        <taxon>Gigartinaceae</taxon>
        <taxon>Chondrus</taxon>
    </lineage>
</organism>
<keyword evidence="3" id="KW-1133">Transmembrane helix</keyword>
<evidence type="ECO:0000256" key="3">
    <source>
        <dbReference type="SAM" id="Phobius"/>
    </source>
</evidence>
<evidence type="ECO:0000256" key="4">
    <source>
        <dbReference type="SAM" id="SignalP"/>
    </source>
</evidence>
<protein>
    <submittedName>
        <fullName evidence="5">Uncharacterized protein</fullName>
    </submittedName>
</protein>
<feature type="transmembrane region" description="Helical" evidence="3">
    <location>
        <begin position="278"/>
        <end position="299"/>
    </location>
</feature>
<sequence length="549" mass="61098">MPTTLLFFTLVFFAARLQPTHATHPQLIQLPPPTNHHPENNSDSSDTTRLNHNSSTSNPTLNNPRIQNPHPDPTNLTTASHLQMHTHPVSDPSATDLSPRIATITALLNEKTALLNALSIHSARRQHAIDSLHDSMHRKNTILLETRTADDLKDDLHLHIAQLTNRLARYERTLTILTDQEYDAKRAVDRLRGHVFSLMRHNARLADALRERGLEHWVENSVKDTVGPFVSDALVQGTASVVEPVLDGIETLALVNGHLSDTMKQTLRHRVPIVEKPFYAGFVTYVVLLAPTVLVASLVMKVKRGISRLSLRHVVILGNLYFLLLSAGCFVATLLGAVDVLFTFRHYNLRFFDFAMVIHGLLYVSHVFGQVRLLWLTRERGGIIHVLLLCIVGLHFFVHSYRHAMHHEDPHVDKRAYLFYTGIFLFVLYESTSKLLRQQRDSTDMKLNNTSISTATARLEREAAARAATVLPMMESSPTESSTRISFLNQPVNQSPAAAPNVQSLQAQTGSASSRHVVSGFPRDVGSSSSILGNGHGLLSSDSKAARDL</sequence>
<dbReference type="KEGG" id="ccp:CHC_T00002075001"/>
<dbReference type="EMBL" id="HG001639">
    <property type="protein sequence ID" value="CDF33295.1"/>
    <property type="molecule type" value="Genomic_DNA"/>
</dbReference>
<feature type="signal peptide" evidence="4">
    <location>
        <begin position="1"/>
        <end position="22"/>
    </location>
</feature>
<name>R7Q748_CHOCR</name>
<keyword evidence="6" id="KW-1185">Reference proteome</keyword>
<dbReference type="Gramene" id="CDF33295">
    <property type="protein sequence ID" value="CDF33295"/>
    <property type="gene ID" value="CHC_T00002075001"/>
</dbReference>
<feature type="transmembrane region" description="Helical" evidence="3">
    <location>
        <begin position="354"/>
        <end position="375"/>
    </location>
</feature>
<feature type="region of interest" description="Disordered" evidence="2">
    <location>
        <begin position="529"/>
        <end position="549"/>
    </location>
</feature>
<feature type="region of interest" description="Disordered" evidence="2">
    <location>
        <begin position="25"/>
        <end position="78"/>
    </location>
</feature>
<evidence type="ECO:0000256" key="1">
    <source>
        <dbReference type="SAM" id="Coils"/>
    </source>
</evidence>
<gene>
    <name evidence="5" type="ORF">CHC_T00002075001</name>
</gene>
<dbReference type="AlphaFoldDB" id="R7Q748"/>
<keyword evidence="1" id="KW-0175">Coiled coil</keyword>
<proteinExistence type="predicted"/>
<feature type="transmembrane region" description="Helical" evidence="3">
    <location>
        <begin position="320"/>
        <end position="342"/>
    </location>
</feature>
<feature type="transmembrane region" description="Helical" evidence="3">
    <location>
        <begin position="418"/>
        <end position="436"/>
    </location>
</feature>
<feature type="coiled-coil region" evidence="1">
    <location>
        <begin position="153"/>
        <end position="180"/>
    </location>
</feature>
<feature type="transmembrane region" description="Helical" evidence="3">
    <location>
        <begin position="382"/>
        <end position="398"/>
    </location>
</feature>
<keyword evidence="4" id="KW-0732">Signal</keyword>
<dbReference type="Proteomes" id="UP000012073">
    <property type="component" value="Unassembled WGS sequence"/>
</dbReference>
<reference evidence="6" key="1">
    <citation type="journal article" date="2013" name="Proc. Natl. Acad. Sci. U.S.A.">
        <title>Genome structure and metabolic features in the red seaweed Chondrus crispus shed light on evolution of the Archaeplastida.</title>
        <authorList>
            <person name="Collen J."/>
            <person name="Porcel B."/>
            <person name="Carre W."/>
            <person name="Ball S.G."/>
            <person name="Chaparro C."/>
            <person name="Tonon T."/>
            <person name="Barbeyron T."/>
            <person name="Michel G."/>
            <person name="Noel B."/>
            <person name="Valentin K."/>
            <person name="Elias M."/>
            <person name="Artiguenave F."/>
            <person name="Arun A."/>
            <person name="Aury J.M."/>
            <person name="Barbosa-Neto J.F."/>
            <person name="Bothwell J.H."/>
            <person name="Bouget F.Y."/>
            <person name="Brillet L."/>
            <person name="Cabello-Hurtado F."/>
            <person name="Capella-Gutierrez S."/>
            <person name="Charrier B."/>
            <person name="Cladiere L."/>
            <person name="Cock J.M."/>
            <person name="Coelho S.M."/>
            <person name="Colleoni C."/>
            <person name="Czjzek M."/>
            <person name="Da Silva C."/>
            <person name="Delage L."/>
            <person name="Denoeud F."/>
            <person name="Deschamps P."/>
            <person name="Dittami S.M."/>
            <person name="Gabaldon T."/>
            <person name="Gachon C.M."/>
            <person name="Groisillier A."/>
            <person name="Herve C."/>
            <person name="Jabbari K."/>
            <person name="Katinka M."/>
            <person name="Kloareg B."/>
            <person name="Kowalczyk N."/>
            <person name="Labadie K."/>
            <person name="Leblanc C."/>
            <person name="Lopez P.J."/>
            <person name="McLachlan D.H."/>
            <person name="Meslet-Cladiere L."/>
            <person name="Moustafa A."/>
            <person name="Nehr Z."/>
            <person name="Nyvall Collen P."/>
            <person name="Panaud O."/>
            <person name="Partensky F."/>
            <person name="Poulain J."/>
            <person name="Rensing S.A."/>
            <person name="Rousvoal S."/>
            <person name="Samson G."/>
            <person name="Symeonidi A."/>
            <person name="Weissenbach J."/>
            <person name="Zambounis A."/>
            <person name="Wincker P."/>
            <person name="Boyen C."/>
        </authorList>
    </citation>
    <scope>NUCLEOTIDE SEQUENCE [LARGE SCALE GENOMIC DNA]</scope>
    <source>
        <strain evidence="6">cv. Stackhouse</strain>
    </source>
</reference>
<accession>R7Q748</accession>
<dbReference type="RefSeq" id="XP_005713098.1">
    <property type="nucleotide sequence ID" value="XM_005713041.1"/>
</dbReference>
<keyword evidence="3" id="KW-0812">Transmembrane</keyword>
<evidence type="ECO:0000313" key="5">
    <source>
        <dbReference type="EMBL" id="CDF33295.1"/>
    </source>
</evidence>
<evidence type="ECO:0000256" key="2">
    <source>
        <dbReference type="SAM" id="MobiDB-lite"/>
    </source>
</evidence>
<feature type="chain" id="PRO_5004443194" evidence="4">
    <location>
        <begin position="23"/>
        <end position="549"/>
    </location>
</feature>
<dbReference type="GeneID" id="17320811"/>
<evidence type="ECO:0000313" key="6">
    <source>
        <dbReference type="Proteomes" id="UP000012073"/>
    </source>
</evidence>
<feature type="compositionally biased region" description="Low complexity" evidence="2">
    <location>
        <begin position="50"/>
        <end position="64"/>
    </location>
</feature>